<feature type="region of interest" description="Disordered" evidence="1">
    <location>
        <begin position="1"/>
        <end position="21"/>
    </location>
</feature>
<evidence type="ECO:0000256" key="1">
    <source>
        <dbReference type="SAM" id="MobiDB-lite"/>
    </source>
</evidence>
<gene>
    <name evidence="2" type="ORF">AYO21_06086</name>
</gene>
<evidence type="ECO:0000313" key="2">
    <source>
        <dbReference type="EMBL" id="OAG39618.1"/>
    </source>
</evidence>
<protein>
    <submittedName>
        <fullName evidence="2">Uncharacterized protein</fullName>
    </submittedName>
</protein>
<sequence>MRYGRDVNSADASNSSADGNRDSIFATTQRASFASIPTSTNSAAVFGVSTVLWKSSLAIVTALRASMRATALSRPDTKPALTMLYRQSPKRDQVLCPFSPTSNISQASKHPVAVPCGEPHESDPNVHMVRTSNDMHAFLSLESEGWTRSQASSHSPAVRPKRGDGSRGLVRAVAKGNEPSLLADYGARIWRELTRTTAEHLISYRCK</sequence>
<reference evidence="2 3" key="1">
    <citation type="submission" date="2016-03" db="EMBL/GenBank/DDBJ databases">
        <title>Draft genome sequence of the Fonsecaea monophora CBS 269.37.</title>
        <authorList>
            <person name="Bombassaro A."/>
            <person name="Vinicius W.A."/>
            <person name="De Hoog S."/>
            <person name="Sun J."/>
            <person name="Souza E.M."/>
            <person name="Raittz R.T."/>
            <person name="Costa F."/>
            <person name="Leao A.C."/>
            <person name="Tadra-Sfeir M.Z."/>
            <person name="Baura V."/>
            <person name="Balsanelli E."/>
            <person name="Pedrosa F.O."/>
            <person name="Moreno L.F."/>
            <person name="Steffens M.B."/>
            <person name="Xi L."/>
            <person name="Bocca A.L."/>
            <person name="Felipe M.S."/>
            <person name="Teixeira M."/>
            <person name="Telles Filho F.Q."/>
            <person name="Azevedo C.M."/>
            <person name="Gomes R."/>
            <person name="Vicente V.A."/>
        </authorList>
    </citation>
    <scope>NUCLEOTIDE SEQUENCE [LARGE SCALE GENOMIC DNA]</scope>
    <source>
        <strain evidence="2 3">CBS 269.37</strain>
    </source>
</reference>
<dbReference type="Proteomes" id="UP000077002">
    <property type="component" value="Unassembled WGS sequence"/>
</dbReference>
<dbReference type="EMBL" id="LVKK01000041">
    <property type="protein sequence ID" value="OAG39618.1"/>
    <property type="molecule type" value="Genomic_DNA"/>
</dbReference>
<dbReference type="AlphaFoldDB" id="A0A177F5W4"/>
<accession>A0A177F5W4</accession>
<feature type="region of interest" description="Disordered" evidence="1">
    <location>
        <begin position="147"/>
        <end position="167"/>
    </location>
</feature>
<name>A0A177F5W4_9EURO</name>
<organism evidence="2 3">
    <name type="scientific">Fonsecaea monophora</name>
    <dbReference type="NCBI Taxonomy" id="254056"/>
    <lineage>
        <taxon>Eukaryota</taxon>
        <taxon>Fungi</taxon>
        <taxon>Dikarya</taxon>
        <taxon>Ascomycota</taxon>
        <taxon>Pezizomycotina</taxon>
        <taxon>Eurotiomycetes</taxon>
        <taxon>Chaetothyriomycetidae</taxon>
        <taxon>Chaetothyriales</taxon>
        <taxon>Herpotrichiellaceae</taxon>
        <taxon>Fonsecaea</taxon>
    </lineage>
</organism>
<comment type="caution">
    <text evidence="2">The sequence shown here is derived from an EMBL/GenBank/DDBJ whole genome shotgun (WGS) entry which is preliminary data.</text>
</comment>
<dbReference type="OrthoDB" id="10312609at2759"/>
<proteinExistence type="predicted"/>
<keyword evidence="3" id="KW-1185">Reference proteome</keyword>
<evidence type="ECO:0000313" key="3">
    <source>
        <dbReference type="Proteomes" id="UP000077002"/>
    </source>
</evidence>
<dbReference type="RefSeq" id="XP_022511570.1">
    <property type="nucleotide sequence ID" value="XM_022656050.1"/>
</dbReference>
<feature type="compositionally biased region" description="Low complexity" evidence="1">
    <location>
        <begin position="9"/>
        <end position="18"/>
    </location>
</feature>
<dbReference type="GeneID" id="34601248"/>